<dbReference type="PROSITE" id="PS50977">
    <property type="entry name" value="HTH_TETR_2"/>
    <property type="match status" value="1"/>
</dbReference>
<feature type="domain" description="HTH tetR-type" evidence="4">
    <location>
        <begin position="2"/>
        <end position="62"/>
    </location>
</feature>
<dbReference type="STRING" id="1305675.BFG57_14340"/>
<evidence type="ECO:0000256" key="3">
    <source>
        <dbReference type="PROSITE-ProRule" id="PRU00335"/>
    </source>
</evidence>
<organism evidence="5 6">
    <name type="scientific">Bacillus solimangrovi</name>
    <dbReference type="NCBI Taxonomy" id="1305675"/>
    <lineage>
        <taxon>Bacteria</taxon>
        <taxon>Bacillati</taxon>
        <taxon>Bacillota</taxon>
        <taxon>Bacilli</taxon>
        <taxon>Bacillales</taxon>
        <taxon>Bacillaceae</taxon>
        <taxon>Bacillus</taxon>
    </lineage>
</organism>
<keyword evidence="1" id="KW-0678">Repressor</keyword>
<gene>
    <name evidence="5" type="ORF">BFG57_14340</name>
</gene>
<dbReference type="SUPFAM" id="SSF46689">
    <property type="entry name" value="Homeodomain-like"/>
    <property type="match status" value="1"/>
</dbReference>
<evidence type="ECO:0000256" key="1">
    <source>
        <dbReference type="ARBA" id="ARBA00022491"/>
    </source>
</evidence>
<feature type="DNA-binding region" description="H-T-H motif" evidence="3">
    <location>
        <begin position="25"/>
        <end position="44"/>
    </location>
</feature>
<keyword evidence="2 3" id="KW-0238">DNA-binding</keyword>
<dbReference type="Pfam" id="PF00440">
    <property type="entry name" value="TetR_N"/>
    <property type="match status" value="1"/>
</dbReference>
<comment type="caution">
    <text evidence="5">The sequence shown here is derived from an EMBL/GenBank/DDBJ whole genome shotgun (WGS) entry which is preliminary data.</text>
</comment>
<dbReference type="PROSITE" id="PS01081">
    <property type="entry name" value="HTH_TETR_1"/>
    <property type="match status" value="1"/>
</dbReference>
<accession>A0A1E5LFU2</accession>
<evidence type="ECO:0000259" key="4">
    <source>
        <dbReference type="PROSITE" id="PS50977"/>
    </source>
</evidence>
<dbReference type="RefSeq" id="WP_069717031.1">
    <property type="nucleotide sequence ID" value="NZ_MJEH01000020.1"/>
</dbReference>
<dbReference type="PANTHER" id="PTHR43479:SF11">
    <property type="entry name" value="ACREF_ENVCD OPERON REPRESSOR-RELATED"/>
    <property type="match status" value="1"/>
</dbReference>
<dbReference type="InterPro" id="IPR050624">
    <property type="entry name" value="HTH-type_Tx_Regulator"/>
</dbReference>
<reference evidence="5 6" key="1">
    <citation type="submission" date="2016-08" db="EMBL/GenBank/DDBJ databases">
        <title>Genome of Bacillus solimangrovi GH2-4.</title>
        <authorList>
            <person name="Lim S."/>
            <person name="Kim B.-C."/>
        </authorList>
    </citation>
    <scope>NUCLEOTIDE SEQUENCE [LARGE SCALE GENOMIC DNA]</scope>
    <source>
        <strain evidence="5 6">GH2-4</strain>
    </source>
</reference>
<dbReference type="SUPFAM" id="SSF48498">
    <property type="entry name" value="Tetracyclin repressor-like, C-terminal domain"/>
    <property type="match status" value="1"/>
</dbReference>
<dbReference type="InterPro" id="IPR036271">
    <property type="entry name" value="Tet_transcr_reg_TetR-rel_C_sf"/>
</dbReference>
<dbReference type="InterPro" id="IPR001647">
    <property type="entry name" value="HTH_TetR"/>
</dbReference>
<dbReference type="Proteomes" id="UP000095209">
    <property type="component" value="Unassembled WGS sequence"/>
</dbReference>
<keyword evidence="6" id="KW-1185">Reference proteome</keyword>
<dbReference type="PANTHER" id="PTHR43479">
    <property type="entry name" value="ACREF/ENVCD OPERON REPRESSOR-RELATED"/>
    <property type="match status" value="1"/>
</dbReference>
<dbReference type="PRINTS" id="PR00455">
    <property type="entry name" value="HTHTETR"/>
</dbReference>
<evidence type="ECO:0000256" key="2">
    <source>
        <dbReference type="ARBA" id="ARBA00023125"/>
    </source>
</evidence>
<dbReference type="InterPro" id="IPR009057">
    <property type="entry name" value="Homeodomain-like_sf"/>
</dbReference>
<dbReference type="EMBL" id="MJEH01000020">
    <property type="protein sequence ID" value="OEH92949.1"/>
    <property type="molecule type" value="Genomic_DNA"/>
</dbReference>
<evidence type="ECO:0000313" key="5">
    <source>
        <dbReference type="EMBL" id="OEH92949.1"/>
    </source>
</evidence>
<dbReference type="GO" id="GO:0003677">
    <property type="term" value="F:DNA binding"/>
    <property type="evidence" value="ECO:0007669"/>
    <property type="project" value="UniProtKB-UniRule"/>
</dbReference>
<dbReference type="AlphaFoldDB" id="A0A1E5LFU2"/>
<proteinExistence type="predicted"/>
<dbReference type="Gene3D" id="1.10.357.10">
    <property type="entry name" value="Tetracycline Repressor, domain 2"/>
    <property type="match status" value="1"/>
</dbReference>
<evidence type="ECO:0000313" key="6">
    <source>
        <dbReference type="Proteomes" id="UP000095209"/>
    </source>
</evidence>
<name>A0A1E5LFU2_9BACI</name>
<sequence>MNERQAKVIEAAKKSFSMFGYKATTVDQIAKIAGVGKGTIYTYFSNKEELLQAIVRTLVSEMRETADNAVEPDKSFSENLHKGIYGILIYRKEHALLLKLADEVREIGTQAAKDALQQFENEVVNYIKKRLDVAIEKGKYTDCHTELVAFVMYKTYISLVVDWEKNHEPLSNEEVLLFVKQYFLNRLEY</sequence>
<dbReference type="InterPro" id="IPR023772">
    <property type="entry name" value="DNA-bd_HTH_TetR-type_CS"/>
</dbReference>
<protein>
    <submittedName>
        <fullName evidence="5">TetR family transcriptional regulator</fullName>
    </submittedName>
</protein>